<organism evidence="9 10">
    <name type="scientific">Caulochytrium protostelioides</name>
    <dbReference type="NCBI Taxonomy" id="1555241"/>
    <lineage>
        <taxon>Eukaryota</taxon>
        <taxon>Fungi</taxon>
        <taxon>Fungi incertae sedis</taxon>
        <taxon>Chytridiomycota</taxon>
        <taxon>Chytridiomycota incertae sedis</taxon>
        <taxon>Chytridiomycetes</taxon>
        <taxon>Caulochytriales</taxon>
        <taxon>Caulochytriaceae</taxon>
        <taxon>Caulochytrium</taxon>
    </lineage>
</organism>
<dbReference type="Proteomes" id="UP000274922">
    <property type="component" value="Unassembled WGS sequence"/>
</dbReference>
<evidence type="ECO:0000256" key="5">
    <source>
        <dbReference type="ARBA" id="ARBA00022840"/>
    </source>
</evidence>
<gene>
    <name evidence="9" type="ORF">CXG81DRAFT_14010</name>
</gene>
<keyword evidence="2" id="KW-0547">Nucleotide-binding</keyword>
<feature type="domain" description="Helicase ATP-binding" evidence="7">
    <location>
        <begin position="38"/>
        <end position="194"/>
    </location>
</feature>
<dbReference type="InterPro" id="IPR016438">
    <property type="entry name" value="SKI2-like"/>
</dbReference>
<keyword evidence="5" id="KW-0067">ATP-binding</keyword>
<dbReference type="STRING" id="1555241.A0A4P9X412"/>
<dbReference type="InterPro" id="IPR011545">
    <property type="entry name" value="DEAD/DEAH_box_helicase_dom"/>
</dbReference>
<dbReference type="PANTHER" id="PTHR12131">
    <property type="entry name" value="ATP-DEPENDENT RNA AND DNA HELICASE"/>
    <property type="match status" value="1"/>
</dbReference>
<evidence type="ECO:0000256" key="4">
    <source>
        <dbReference type="ARBA" id="ARBA00022806"/>
    </source>
</evidence>
<evidence type="ECO:0000256" key="2">
    <source>
        <dbReference type="ARBA" id="ARBA00022741"/>
    </source>
</evidence>
<dbReference type="GO" id="GO:0003724">
    <property type="term" value="F:RNA helicase activity"/>
    <property type="evidence" value="ECO:0007669"/>
    <property type="project" value="InterPro"/>
</dbReference>
<name>A0A4P9X412_9FUNG</name>
<keyword evidence="3" id="KW-0378">Hydrolase</keyword>
<dbReference type="FunFam" id="3.40.50.300:FF:000354">
    <property type="entry name" value="ATP-dependent RNA helicase SKI2"/>
    <property type="match status" value="1"/>
</dbReference>
<dbReference type="Pfam" id="PF00270">
    <property type="entry name" value="DEAD"/>
    <property type="match status" value="1"/>
</dbReference>
<dbReference type="Gene3D" id="3.40.50.300">
    <property type="entry name" value="P-loop containing nucleotide triphosphate hydrolases"/>
    <property type="match status" value="2"/>
</dbReference>
<evidence type="ECO:0000313" key="10">
    <source>
        <dbReference type="Proteomes" id="UP000274922"/>
    </source>
</evidence>
<evidence type="ECO:0000259" key="7">
    <source>
        <dbReference type="PROSITE" id="PS51192"/>
    </source>
</evidence>
<dbReference type="Pfam" id="PF00271">
    <property type="entry name" value="Helicase_C"/>
    <property type="match status" value="1"/>
</dbReference>
<dbReference type="AlphaFoldDB" id="A0A4P9X412"/>
<feature type="domain" description="Helicase C-terminal" evidence="8">
    <location>
        <begin position="293"/>
        <end position="495"/>
    </location>
</feature>
<dbReference type="GO" id="GO:0016787">
    <property type="term" value="F:hydrolase activity"/>
    <property type="evidence" value="ECO:0007669"/>
    <property type="project" value="UniProtKB-KW"/>
</dbReference>
<evidence type="ECO:0000256" key="6">
    <source>
        <dbReference type="SAM" id="MobiDB-lite"/>
    </source>
</evidence>
<dbReference type="InterPro" id="IPR014001">
    <property type="entry name" value="Helicase_ATP-bd"/>
</dbReference>
<comment type="similarity">
    <text evidence="1">Belongs to the helicase family. SKI2 subfamily.</text>
</comment>
<protein>
    <recommendedName>
        <fullName evidence="11">Antiviral helicase</fullName>
    </recommendedName>
</protein>
<dbReference type="InterPro" id="IPR001650">
    <property type="entry name" value="Helicase_C-like"/>
</dbReference>
<evidence type="ECO:0000256" key="1">
    <source>
        <dbReference type="ARBA" id="ARBA00010140"/>
    </source>
</evidence>
<dbReference type="OrthoDB" id="64767at2759"/>
<sequence>QWAHEVDVREPFPDFASLVPDMAMKYPFELDTFQKRAVYYLEQGENVFVAAHTSAGKTVVAEYAIALAAKHMTRAIYTSPIKALSNQKFRDFQNTFQDVGILTGDVQIRPEASCLVMTTEILRSMLYRGADLIRDVEFVIFDEVHYISDAERGVVWEEVIIMLPPHITLILLSATVSNTFEFAEWVGRTKRHVVHVISTPFRPVPLQHFIYTGAQEKCELFLISENKTFITEGYNKALASLAAHKPPASGSKNGSARASSTRGGPAGARGGAAAGARGRGGRGAAGGGRGGAPLIHYLERQELLPVIVFCFSRMLCQQAADGLGSRVDLTGGKAAKSEIRVFVDQSLTRLSPADRQLPQVVVVTGLLMRGIAVHHSGLLPILKEVVEILFTRGLVKVLFATETFAMGVNAPARCVIFSSVKKWNGTTKTWLNPGEYTQMSGRAGRRGLDTTGMVIIAAPEELPDASVLHTMILSRPTKLDSQFRSTFNMQLNLASMESFKIEDMISRSFSENAFQKQAPGRERLYNATHVQRPPQRTRRFMLVKLHVDHILVLTTRHMESGLTQKITAYNVETGSASLVRPHDALMAFASDVLAHHEVPMLDFPKYRDIDIRTPIEECQAIVRQLAHFGCLLCPDLLDHYGTVDVRVALKAQLREIALRLDTANLSHMEDYHRRMLILKHLQYVDDHDIVQLKGRIAVEINTVDSICLTEMLLDNIFADLTPAEVAGLLSSLVFQERSGQDVGASTLEPRLAEGIKQMQRVVANVNAVKSQYELDDIQEVDETIRTGIVDVVYQWAQGVSFGELTRMTTVMEGTLVRNIVRLNETLREVGDAARILGNHALYTKMEAASEAIRRDIVFASSLYF</sequence>
<reference evidence="10" key="1">
    <citation type="journal article" date="2018" name="Nat. Microbiol.">
        <title>Leveraging single-cell genomics to expand the fungal tree of life.</title>
        <authorList>
            <person name="Ahrendt S.R."/>
            <person name="Quandt C.A."/>
            <person name="Ciobanu D."/>
            <person name="Clum A."/>
            <person name="Salamov A."/>
            <person name="Andreopoulos B."/>
            <person name="Cheng J.F."/>
            <person name="Woyke T."/>
            <person name="Pelin A."/>
            <person name="Henrissat B."/>
            <person name="Reynolds N.K."/>
            <person name="Benny G.L."/>
            <person name="Smith M.E."/>
            <person name="James T.Y."/>
            <person name="Grigoriev I.V."/>
        </authorList>
    </citation>
    <scope>NUCLEOTIDE SEQUENCE [LARGE SCALE GENOMIC DNA]</scope>
    <source>
        <strain evidence="10">ATCC 52028</strain>
    </source>
</reference>
<dbReference type="SMART" id="SM00490">
    <property type="entry name" value="HELICc"/>
    <property type="match status" value="1"/>
</dbReference>
<dbReference type="Pfam" id="PF08148">
    <property type="entry name" value="DSHCT"/>
    <property type="match status" value="1"/>
</dbReference>
<feature type="compositionally biased region" description="Gly residues" evidence="6">
    <location>
        <begin position="264"/>
        <end position="285"/>
    </location>
</feature>
<evidence type="ECO:0000256" key="3">
    <source>
        <dbReference type="ARBA" id="ARBA00022801"/>
    </source>
</evidence>
<dbReference type="PIRSF" id="PIRSF005198">
    <property type="entry name" value="Antiviral_helicase_SKI2"/>
    <property type="match status" value="1"/>
</dbReference>
<dbReference type="InterPro" id="IPR050699">
    <property type="entry name" value="RNA-DNA_Helicase"/>
</dbReference>
<dbReference type="GO" id="GO:0003723">
    <property type="term" value="F:RNA binding"/>
    <property type="evidence" value="ECO:0007669"/>
    <property type="project" value="InterPro"/>
</dbReference>
<dbReference type="SUPFAM" id="SSF52540">
    <property type="entry name" value="P-loop containing nucleoside triphosphate hydrolases"/>
    <property type="match status" value="1"/>
</dbReference>
<evidence type="ECO:0000313" key="9">
    <source>
        <dbReference type="EMBL" id="RKO99797.1"/>
    </source>
</evidence>
<feature type="region of interest" description="Disordered" evidence="6">
    <location>
        <begin position="245"/>
        <end position="285"/>
    </location>
</feature>
<feature type="compositionally biased region" description="Low complexity" evidence="6">
    <location>
        <begin position="254"/>
        <end position="263"/>
    </location>
</feature>
<dbReference type="EMBL" id="ML014255">
    <property type="protein sequence ID" value="RKO99797.1"/>
    <property type="molecule type" value="Genomic_DNA"/>
</dbReference>
<dbReference type="InterPro" id="IPR012961">
    <property type="entry name" value="Ski2/MTR4_C"/>
</dbReference>
<dbReference type="PROSITE" id="PS51194">
    <property type="entry name" value="HELICASE_CTER"/>
    <property type="match status" value="1"/>
</dbReference>
<evidence type="ECO:0008006" key="11">
    <source>
        <dbReference type="Google" id="ProtNLM"/>
    </source>
</evidence>
<dbReference type="GO" id="GO:0055087">
    <property type="term" value="C:Ski complex"/>
    <property type="evidence" value="ECO:0007669"/>
    <property type="project" value="TreeGrafter"/>
</dbReference>
<dbReference type="SMART" id="SM00487">
    <property type="entry name" value="DEXDc"/>
    <property type="match status" value="1"/>
</dbReference>
<feature type="non-terminal residue" evidence="9">
    <location>
        <position position="1"/>
    </location>
</feature>
<dbReference type="PANTHER" id="PTHR12131:SF1">
    <property type="entry name" value="ATP-DEPENDENT RNA HELICASE SUPV3L1, MITOCHONDRIAL-RELATED"/>
    <property type="match status" value="1"/>
</dbReference>
<dbReference type="PROSITE" id="PS51192">
    <property type="entry name" value="HELICASE_ATP_BIND_1"/>
    <property type="match status" value="1"/>
</dbReference>
<accession>A0A4P9X412</accession>
<dbReference type="Gene3D" id="1.10.3380.30">
    <property type="match status" value="1"/>
</dbReference>
<dbReference type="CDD" id="cd18795">
    <property type="entry name" value="SF2_C_Ski2"/>
    <property type="match status" value="1"/>
</dbReference>
<evidence type="ECO:0000259" key="8">
    <source>
        <dbReference type="PROSITE" id="PS51194"/>
    </source>
</evidence>
<keyword evidence="4" id="KW-0347">Helicase</keyword>
<dbReference type="GO" id="GO:0005524">
    <property type="term" value="F:ATP binding"/>
    <property type="evidence" value="ECO:0007669"/>
    <property type="project" value="UniProtKB-KW"/>
</dbReference>
<dbReference type="InterPro" id="IPR027417">
    <property type="entry name" value="P-loop_NTPase"/>
</dbReference>
<dbReference type="SMART" id="SM01142">
    <property type="entry name" value="DSHCT"/>
    <property type="match status" value="1"/>
</dbReference>
<dbReference type="GO" id="GO:0070478">
    <property type="term" value="P:nuclear-transcribed mRNA catabolic process, 3'-5' exonucleolytic nonsense-mediated decay"/>
    <property type="evidence" value="ECO:0007669"/>
    <property type="project" value="TreeGrafter"/>
</dbReference>
<keyword evidence="10" id="KW-1185">Reference proteome</keyword>
<proteinExistence type="inferred from homology"/>